<reference evidence="1 2" key="1">
    <citation type="journal article" date="2020" name="Microbiol. Resour. Announc.">
        <title>Complete genome sequence of Pseudomonas otitidis strain MrB4, isolated from Lake Biwa in Japan.</title>
        <authorList>
            <person name="Miyazaki K."/>
            <person name="Hase E."/>
            <person name="Maruya T."/>
        </authorList>
    </citation>
    <scope>NUCLEOTIDE SEQUENCE [LARGE SCALE GENOMIC DNA]</scope>
    <source>
        <strain evidence="1 2">MrB4</strain>
    </source>
</reference>
<dbReference type="Proteomes" id="UP000501237">
    <property type="component" value="Chromosome"/>
</dbReference>
<gene>
    <name evidence="1" type="ORF">PtoMrB4_41630</name>
</gene>
<dbReference type="EMBL" id="AP022642">
    <property type="protein sequence ID" value="BCA30186.1"/>
    <property type="molecule type" value="Genomic_DNA"/>
</dbReference>
<name>A0A679GGE2_9GAMM</name>
<dbReference type="AlphaFoldDB" id="A0A679GGE2"/>
<evidence type="ECO:0008006" key="3">
    <source>
        <dbReference type="Google" id="ProtNLM"/>
    </source>
</evidence>
<evidence type="ECO:0000313" key="2">
    <source>
        <dbReference type="Proteomes" id="UP000501237"/>
    </source>
</evidence>
<organism evidence="1 2">
    <name type="scientific">Metapseudomonas otitidis</name>
    <dbReference type="NCBI Taxonomy" id="319939"/>
    <lineage>
        <taxon>Bacteria</taxon>
        <taxon>Pseudomonadati</taxon>
        <taxon>Pseudomonadota</taxon>
        <taxon>Gammaproteobacteria</taxon>
        <taxon>Pseudomonadales</taxon>
        <taxon>Pseudomonadaceae</taxon>
        <taxon>Metapseudomonas</taxon>
    </lineage>
</organism>
<dbReference type="KEGG" id="poj:PtoMrB4_41630"/>
<protein>
    <recommendedName>
        <fullName evidence="3">Phage tail protein</fullName>
    </recommendedName>
</protein>
<dbReference type="RefSeq" id="WP_172434382.1">
    <property type="nucleotide sequence ID" value="NZ_AP022642.1"/>
</dbReference>
<proteinExistence type="predicted"/>
<accession>A0A679GGE2</accession>
<dbReference type="GeneID" id="57399380"/>
<sequence>MRVVEGLHIYGNEMRTPRPDDNHRWDNGEWVFDEELAASTRERLKLRLYERIDRACNAALEALSGGSLRMAEYDIAAIEAMTFKAAGYPAASIPPSVCSWMIEGRDAEQAANEIIDKAGQFKKDVYALREIRLKSKAEVRALVSDGDEREANAYVAQTISQISQMPWR</sequence>
<evidence type="ECO:0000313" key="1">
    <source>
        <dbReference type="EMBL" id="BCA30186.1"/>
    </source>
</evidence>